<dbReference type="Proteomes" id="UP000620559">
    <property type="component" value="Unassembled WGS sequence"/>
</dbReference>
<dbReference type="InterPro" id="IPR055643">
    <property type="entry name" value="DUF7219"/>
</dbReference>
<name>A0A8J7JW89_9CYAN</name>
<dbReference type="EMBL" id="JADEWL010000097">
    <property type="protein sequence ID" value="MBE9215365.1"/>
    <property type="molecule type" value="Genomic_DNA"/>
</dbReference>
<protein>
    <submittedName>
        <fullName evidence="1">Uncharacterized protein</fullName>
    </submittedName>
</protein>
<proteinExistence type="predicted"/>
<reference evidence="1" key="1">
    <citation type="submission" date="2020-10" db="EMBL/GenBank/DDBJ databases">
        <authorList>
            <person name="Castelo-Branco R."/>
            <person name="Eusebio N."/>
            <person name="Adriana R."/>
            <person name="Vieira A."/>
            <person name="Brugerolle De Fraissinette N."/>
            <person name="Rezende De Castro R."/>
            <person name="Schneider M.P."/>
            <person name="Vasconcelos V."/>
            <person name="Leao P.N."/>
        </authorList>
    </citation>
    <scope>NUCLEOTIDE SEQUENCE</scope>
    <source>
        <strain evidence="1">LEGE 06105</strain>
    </source>
</reference>
<dbReference type="Pfam" id="PF23856">
    <property type="entry name" value="DUF7219"/>
    <property type="match status" value="1"/>
</dbReference>
<organism evidence="1 2">
    <name type="scientific">Plectonema cf. radiosum LEGE 06105</name>
    <dbReference type="NCBI Taxonomy" id="945769"/>
    <lineage>
        <taxon>Bacteria</taxon>
        <taxon>Bacillati</taxon>
        <taxon>Cyanobacteriota</taxon>
        <taxon>Cyanophyceae</taxon>
        <taxon>Oscillatoriophycideae</taxon>
        <taxon>Oscillatoriales</taxon>
        <taxon>Microcoleaceae</taxon>
        <taxon>Plectonema</taxon>
    </lineage>
</organism>
<dbReference type="AlphaFoldDB" id="A0A8J7JW89"/>
<keyword evidence="2" id="KW-1185">Reference proteome</keyword>
<comment type="caution">
    <text evidence="1">The sequence shown here is derived from an EMBL/GenBank/DDBJ whole genome shotgun (WGS) entry which is preliminary data.</text>
</comment>
<accession>A0A8J7JW89</accession>
<evidence type="ECO:0000313" key="1">
    <source>
        <dbReference type="EMBL" id="MBE9215365.1"/>
    </source>
</evidence>
<gene>
    <name evidence="1" type="ORF">IQ247_22320</name>
</gene>
<sequence>MDKHEFLYPRRFYHGDLEPKNLVFNAYLQEFSQTVEYIANLQTGGKISAELAYQQIRTAYKRLKHSKKELGIRNSSQQDI</sequence>
<dbReference type="RefSeq" id="WP_193923423.1">
    <property type="nucleotide sequence ID" value="NZ_JADEWL010000097.1"/>
</dbReference>
<evidence type="ECO:0000313" key="2">
    <source>
        <dbReference type="Proteomes" id="UP000620559"/>
    </source>
</evidence>